<dbReference type="RefSeq" id="WP_149117005.1">
    <property type="nucleotide sequence ID" value="NZ_VTJX01000003.1"/>
</dbReference>
<reference evidence="1" key="1">
    <citation type="journal article" date="2018" name="Genome Biol.">
        <title>SKESA: strategic k-mer extension for scrupulous assemblies.</title>
        <authorList>
            <person name="Souvorov A."/>
            <person name="Agarwala R."/>
            <person name="Lipman D.J."/>
        </authorList>
    </citation>
    <scope>NUCLEOTIDE SEQUENCE</scope>
    <source>
        <strain evidence="1">SFBRL218_S4</strain>
    </source>
</reference>
<name>A0A8H9JTT7_LISMN</name>
<organism evidence="1">
    <name type="scientific">Listeria monocytogenes</name>
    <dbReference type="NCBI Taxonomy" id="1639"/>
    <lineage>
        <taxon>Bacteria</taxon>
        <taxon>Bacillati</taxon>
        <taxon>Bacillota</taxon>
        <taxon>Bacilli</taxon>
        <taxon>Bacillales</taxon>
        <taxon>Listeriaceae</taxon>
        <taxon>Listeria</taxon>
    </lineage>
</organism>
<dbReference type="AlphaFoldDB" id="A0A8H9JTT7"/>
<gene>
    <name evidence="1" type="ORF">IP987_002870</name>
</gene>
<reference evidence="1" key="2">
    <citation type="submission" date="2020-10" db="EMBL/GenBank/DDBJ databases">
        <authorList>
            <consortium name="NCBI Pathogen Detection Project"/>
        </authorList>
    </citation>
    <scope>NUCLEOTIDE SEQUENCE</scope>
    <source>
        <strain evidence="1">SFBRL218_S4</strain>
    </source>
</reference>
<evidence type="ECO:0000313" key="1">
    <source>
        <dbReference type="EMBL" id="HAO5923650.1"/>
    </source>
</evidence>
<accession>A0A8H9JTT7</accession>
<protein>
    <submittedName>
        <fullName evidence="1">Uncharacterized protein</fullName>
    </submittedName>
</protein>
<sequence>MSEYIYIAGDSPLQTGAVGDKPRLTKDSIVVYNTVTDMESFYFEENRDEEGEYFSFSPHFSLKKYQVSSLEVHLPQVGDKMIKNSQKKAIDQLYLYIKDYFERSVATKLEILFCLNGDEENTISFRKDVAFSELKLTDLYYLERKFLTITK</sequence>
<proteinExistence type="predicted"/>
<comment type="caution">
    <text evidence="1">The sequence shown here is derived from an EMBL/GenBank/DDBJ whole genome shotgun (WGS) entry which is preliminary data.</text>
</comment>
<dbReference type="EMBL" id="DABXZF010000067">
    <property type="protein sequence ID" value="HAO5923650.1"/>
    <property type="molecule type" value="Genomic_DNA"/>
</dbReference>
<dbReference type="Proteomes" id="UP000853596">
    <property type="component" value="Unassembled WGS sequence"/>
</dbReference>